<feature type="transmembrane region" description="Helical" evidence="5">
    <location>
        <begin position="314"/>
        <end position="334"/>
    </location>
</feature>
<name>A0A427XMY0_9TREE</name>
<feature type="transmembrane region" description="Helical" evidence="5">
    <location>
        <begin position="483"/>
        <end position="508"/>
    </location>
</feature>
<feature type="transmembrane region" description="Helical" evidence="5">
    <location>
        <begin position="514"/>
        <end position="533"/>
    </location>
</feature>
<dbReference type="Proteomes" id="UP000279259">
    <property type="component" value="Unassembled WGS sequence"/>
</dbReference>
<sequence>MSGDSTFTAAMGGVDVPLTIEPVLPTTVGEVYEEKKADLVQEALAAPTSNARDFTDPAVRFESETTHRGEFGTRRDLKPRHVSMIAVAGTIGTGLFLGSGASLVNGGPVGFFLGYAIVGSFVGMMMYCLGEMTVYSPNIGGFIEMGNKYISPEVGFAMGINSILQYGLAIPAEISAIAVMIGYWDPVTSHVPVYIAVFLLVSIGINLVGIKFYGEVEFVLAGVKVLMLLALILFGLIADVGGINHVYTGGRYWREEPFNDTFENLSPVSLARFLGFWKVLTQAAFAFGGIESIAVIAGEAHNPRRTMRMAVRTVFYRIVGLYLLTVLMIGLNISQHSSDLLSAVAMGGSTAASSPFVVICQQVGVKVLPSVINAVVMTSALSACNENVYAVSRILLAMARQMLSPDEPAGSTVLGNRSVILLWTLGLSLCLERFGAGVHLALQPVRLIAWITVCACYTRFKRALLVQGVDRSKLLLRGWCQPYMAWACIVSFTIILVFNGFTAFLHQFSVSDFFASYITLPVFGLCWIGFRLVKKDVIGMARLEDIDLSNGPEQALRETRYDLTAAHGLVQPVVKG</sequence>
<accession>A0A427XMY0</accession>
<dbReference type="AlphaFoldDB" id="A0A427XMY0"/>
<dbReference type="PANTHER" id="PTHR43341">
    <property type="entry name" value="AMINO ACID PERMEASE"/>
    <property type="match status" value="1"/>
</dbReference>
<comment type="subcellular location">
    <subcellularLocation>
        <location evidence="1">Membrane</location>
        <topology evidence="1">Multi-pass membrane protein</topology>
    </subcellularLocation>
</comment>
<keyword evidence="3 5" id="KW-1133">Transmembrane helix</keyword>
<evidence type="ECO:0000256" key="3">
    <source>
        <dbReference type="ARBA" id="ARBA00022989"/>
    </source>
</evidence>
<proteinExistence type="predicted"/>
<dbReference type="STRING" id="1890683.A0A427XMY0"/>
<dbReference type="GO" id="GO:0015171">
    <property type="term" value="F:amino acid transmembrane transporter activity"/>
    <property type="evidence" value="ECO:0007669"/>
    <property type="project" value="TreeGrafter"/>
</dbReference>
<feature type="transmembrane region" description="Helical" evidence="5">
    <location>
        <begin position="279"/>
        <end position="302"/>
    </location>
</feature>
<reference evidence="7 8" key="1">
    <citation type="submission" date="2018-11" db="EMBL/GenBank/DDBJ databases">
        <title>Genome sequence of Saitozyma podzolica DSM 27192.</title>
        <authorList>
            <person name="Aliyu H."/>
            <person name="Gorte O."/>
            <person name="Ochsenreither K."/>
        </authorList>
    </citation>
    <scope>NUCLEOTIDE SEQUENCE [LARGE SCALE GENOMIC DNA]</scope>
    <source>
        <strain evidence="7 8">DSM 27192</strain>
    </source>
</reference>
<feature type="transmembrane region" description="Helical" evidence="5">
    <location>
        <begin position="340"/>
        <end position="360"/>
    </location>
</feature>
<dbReference type="PANTHER" id="PTHR43341:SF4">
    <property type="entry name" value="ARGININE PERMEASE CAN1-RELATED"/>
    <property type="match status" value="1"/>
</dbReference>
<dbReference type="InterPro" id="IPR050524">
    <property type="entry name" value="APC_YAT"/>
</dbReference>
<comment type="caution">
    <text evidence="7">The sequence shown here is derived from an EMBL/GenBank/DDBJ whole genome shotgun (WGS) entry which is preliminary data.</text>
</comment>
<dbReference type="GO" id="GO:0016020">
    <property type="term" value="C:membrane"/>
    <property type="evidence" value="ECO:0007669"/>
    <property type="project" value="UniProtKB-SubCell"/>
</dbReference>
<keyword evidence="2 5" id="KW-0812">Transmembrane</keyword>
<evidence type="ECO:0000256" key="1">
    <source>
        <dbReference type="ARBA" id="ARBA00004141"/>
    </source>
</evidence>
<evidence type="ECO:0000313" key="8">
    <source>
        <dbReference type="Proteomes" id="UP000279259"/>
    </source>
</evidence>
<feature type="transmembrane region" description="Helical" evidence="5">
    <location>
        <begin position="225"/>
        <end position="247"/>
    </location>
</feature>
<gene>
    <name evidence="7" type="ORF">EHS25_007226</name>
</gene>
<feature type="transmembrane region" description="Helical" evidence="5">
    <location>
        <begin position="190"/>
        <end position="213"/>
    </location>
</feature>
<dbReference type="EMBL" id="RSCD01000035">
    <property type="protein sequence ID" value="RSH80216.1"/>
    <property type="molecule type" value="Genomic_DNA"/>
</dbReference>
<evidence type="ECO:0000256" key="2">
    <source>
        <dbReference type="ARBA" id="ARBA00022692"/>
    </source>
</evidence>
<keyword evidence="4 5" id="KW-0472">Membrane</keyword>
<evidence type="ECO:0000259" key="6">
    <source>
        <dbReference type="Pfam" id="PF00324"/>
    </source>
</evidence>
<dbReference type="InterPro" id="IPR004841">
    <property type="entry name" value="AA-permease/SLC12A_dom"/>
</dbReference>
<protein>
    <recommendedName>
        <fullName evidence="6">Amino acid permease/ SLC12A domain-containing protein</fullName>
    </recommendedName>
</protein>
<evidence type="ECO:0000313" key="7">
    <source>
        <dbReference type="EMBL" id="RSH80216.1"/>
    </source>
</evidence>
<organism evidence="7 8">
    <name type="scientific">Saitozyma podzolica</name>
    <dbReference type="NCBI Taxonomy" id="1890683"/>
    <lineage>
        <taxon>Eukaryota</taxon>
        <taxon>Fungi</taxon>
        <taxon>Dikarya</taxon>
        <taxon>Basidiomycota</taxon>
        <taxon>Agaricomycotina</taxon>
        <taxon>Tremellomycetes</taxon>
        <taxon>Tremellales</taxon>
        <taxon>Trimorphomycetaceae</taxon>
        <taxon>Saitozyma</taxon>
    </lineage>
</organism>
<evidence type="ECO:0000256" key="5">
    <source>
        <dbReference type="SAM" id="Phobius"/>
    </source>
</evidence>
<dbReference type="OrthoDB" id="10062876at2759"/>
<feature type="transmembrane region" description="Helical" evidence="5">
    <location>
        <begin position="109"/>
        <end position="129"/>
    </location>
</feature>
<feature type="domain" description="Amino acid permease/ SLC12A" evidence="6">
    <location>
        <begin position="81"/>
        <end position="535"/>
    </location>
</feature>
<dbReference type="PIRSF" id="PIRSF006060">
    <property type="entry name" value="AA_transporter"/>
    <property type="match status" value="1"/>
</dbReference>
<dbReference type="Gene3D" id="1.20.1740.10">
    <property type="entry name" value="Amino acid/polyamine transporter I"/>
    <property type="match status" value="1"/>
</dbReference>
<dbReference type="Pfam" id="PF00324">
    <property type="entry name" value="AA_permease"/>
    <property type="match status" value="1"/>
</dbReference>
<keyword evidence="8" id="KW-1185">Reference proteome</keyword>
<evidence type="ECO:0000256" key="4">
    <source>
        <dbReference type="ARBA" id="ARBA00023136"/>
    </source>
</evidence>
<feature type="transmembrane region" description="Helical" evidence="5">
    <location>
        <begin position="82"/>
        <end position="103"/>
    </location>
</feature>